<dbReference type="PANTHER" id="PTHR15503">
    <property type="entry name" value="LDOC1 RELATED"/>
    <property type="match status" value="1"/>
</dbReference>
<feature type="non-terminal residue" evidence="1">
    <location>
        <position position="1"/>
    </location>
</feature>
<keyword evidence="1" id="KW-0695">RNA-directed DNA polymerase</keyword>
<dbReference type="PANTHER" id="PTHR15503:SF45">
    <property type="entry name" value="RNA-DIRECTED DNA POLYMERASE HOMOLOG"/>
    <property type="match status" value="1"/>
</dbReference>
<accession>A0A699UKJ5</accession>
<keyword evidence="1" id="KW-0548">Nucleotidyltransferase</keyword>
<sequence>GKVRHNSRYCKEKNVNTGVNALPIPTCYDCSEQGHIKNQYPKKVKQEEVGEVLGRAYAIKDAEPKGPNMVNGTFLLNNRYAFVLFDLGFDRNFMDTRFSSMTDINPIKIAASYEVELADGRIVSMNNVLKGCTLNLVNHVFEINRMSIELGTFDVIIGMDWLVKHNAVIIYGKRVVCIPYRNKRLIVESD</sequence>
<protein>
    <submittedName>
        <fullName evidence="1">Reverse transcriptase domain-containing protein</fullName>
    </submittedName>
</protein>
<evidence type="ECO:0000313" key="1">
    <source>
        <dbReference type="EMBL" id="GFD23110.1"/>
    </source>
</evidence>
<proteinExistence type="predicted"/>
<organism evidence="1">
    <name type="scientific">Tanacetum cinerariifolium</name>
    <name type="common">Dalmatian daisy</name>
    <name type="synonym">Chrysanthemum cinerariifolium</name>
    <dbReference type="NCBI Taxonomy" id="118510"/>
    <lineage>
        <taxon>Eukaryota</taxon>
        <taxon>Viridiplantae</taxon>
        <taxon>Streptophyta</taxon>
        <taxon>Embryophyta</taxon>
        <taxon>Tracheophyta</taxon>
        <taxon>Spermatophyta</taxon>
        <taxon>Magnoliopsida</taxon>
        <taxon>eudicotyledons</taxon>
        <taxon>Gunneridae</taxon>
        <taxon>Pentapetalae</taxon>
        <taxon>asterids</taxon>
        <taxon>campanulids</taxon>
        <taxon>Asterales</taxon>
        <taxon>Asteraceae</taxon>
        <taxon>Asteroideae</taxon>
        <taxon>Anthemideae</taxon>
        <taxon>Anthemidinae</taxon>
        <taxon>Tanacetum</taxon>
    </lineage>
</organism>
<keyword evidence="1" id="KW-0808">Transferase</keyword>
<reference evidence="1" key="1">
    <citation type="journal article" date="2019" name="Sci. Rep.">
        <title>Draft genome of Tanacetum cinerariifolium, the natural source of mosquito coil.</title>
        <authorList>
            <person name="Yamashiro T."/>
            <person name="Shiraishi A."/>
            <person name="Satake H."/>
            <person name="Nakayama K."/>
        </authorList>
    </citation>
    <scope>NUCLEOTIDE SEQUENCE</scope>
</reference>
<gene>
    <name evidence="1" type="ORF">Tci_895079</name>
</gene>
<comment type="caution">
    <text evidence="1">The sequence shown here is derived from an EMBL/GenBank/DDBJ whole genome shotgun (WGS) entry which is preliminary data.</text>
</comment>
<dbReference type="CDD" id="cd00303">
    <property type="entry name" value="retropepsin_like"/>
    <property type="match status" value="1"/>
</dbReference>
<feature type="non-terminal residue" evidence="1">
    <location>
        <position position="190"/>
    </location>
</feature>
<dbReference type="InterPro" id="IPR021109">
    <property type="entry name" value="Peptidase_aspartic_dom_sf"/>
</dbReference>
<dbReference type="InterPro" id="IPR032567">
    <property type="entry name" value="RTL1-rel"/>
</dbReference>
<dbReference type="AlphaFoldDB" id="A0A699UKJ5"/>
<dbReference type="GO" id="GO:0003964">
    <property type="term" value="F:RNA-directed DNA polymerase activity"/>
    <property type="evidence" value="ECO:0007669"/>
    <property type="project" value="UniProtKB-KW"/>
</dbReference>
<dbReference type="Pfam" id="PF08284">
    <property type="entry name" value="RVP_2"/>
    <property type="match status" value="1"/>
</dbReference>
<name>A0A699UKJ5_TANCI</name>
<dbReference type="EMBL" id="BKCJ011342478">
    <property type="protein sequence ID" value="GFD23110.1"/>
    <property type="molecule type" value="Genomic_DNA"/>
</dbReference>
<dbReference type="Gene3D" id="2.40.70.10">
    <property type="entry name" value="Acid Proteases"/>
    <property type="match status" value="1"/>
</dbReference>
<dbReference type="Gene3D" id="4.10.60.10">
    <property type="entry name" value="Zinc finger, CCHC-type"/>
    <property type="match status" value="1"/>
</dbReference>